<dbReference type="OrthoDB" id="4069585at2759"/>
<keyword evidence="4" id="KW-1185">Reference proteome</keyword>
<dbReference type="eggNOG" id="ENOG502RY5C">
    <property type="taxonomic scope" value="Eukaryota"/>
</dbReference>
<evidence type="ECO:0007829" key="5">
    <source>
        <dbReference type="PDB" id="3ZIK"/>
    </source>
</evidence>
<dbReference type="Gene3D" id="1.25.10.60">
    <property type="entry name" value="Rad61, Wapl domain"/>
    <property type="match status" value="1"/>
</dbReference>
<dbReference type="IntAct" id="Q75E93">
    <property type="interactions" value="2"/>
</dbReference>
<dbReference type="Proteomes" id="UP000000591">
    <property type="component" value="Chromosome I"/>
</dbReference>
<name>Q75E93_EREGS</name>
<reference evidence="5 6" key="2">
    <citation type="journal article" date="2013" name="EMBO J.">
        <title>Structural insights into the regulation of cohesion establishment by Wpl1.</title>
        <authorList>
            <person name="Chatterjee A."/>
            <person name="Zakian S."/>
            <person name="Hu X.W."/>
            <person name="Singleton M.R."/>
        </authorList>
    </citation>
    <scope>X-RAY CRYSTALLOGRAPHY (2.01 ANGSTROMS) OF 184-561</scope>
</reference>
<dbReference type="AlphaFoldDB" id="Q75E93"/>
<gene>
    <name evidence="3" type="ORF">AGOS_AAR187C</name>
</gene>
<dbReference type="STRING" id="284811.Q75E93"/>
<dbReference type="PDBsum" id="3ZIK"/>
<evidence type="ECO:0000313" key="3">
    <source>
        <dbReference type="EMBL" id="AAS50554.1"/>
    </source>
</evidence>
<dbReference type="InParanoid" id="Q75E93"/>
<evidence type="ECO:0000259" key="2">
    <source>
        <dbReference type="Pfam" id="PF16997"/>
    </source>
</evidence>
<protein>
    <submittedName>
        <fullName evidence="3">AAR187Cp</fullName>
    </submittedName>
</protein>
<dbReference type="GeneID" id="4618768"/>
<dbReference type="EvolutionaryTrace" id="Q75E93"/>
<evidence type="ECO:0000256" key="1">
    <source>
        <dbReference type="SAM" id="MobiDB-lite"/>
    </source>
</evidence>
<sequence length="561" mass="63409">MPMKVYGRHGRYNRLVTTFGKTHGEEDSWFSSDDENHGRPVSDDTTKLSLSQDRCSELPEETIGANRKRPAERTQTDPVWEFLERPASGQKRRRRATCDSTEYRESASQEFLNAVNVVQGIVSSLKPAKEVVEHWAELEDVPEDRGNNGQAVYGKTRTMLAKAEEDSDTEAAAHESDERAAQGDEALSRHFNELRTMGETLKYSEDLDFILSDNSMTTPEHRRNNMLRLCLDMMNNEDLCQYIVKYRHREVWEWCFQGTDPKQKVTSLLQCFIADKIPLLRHDKRWAMLSLENFILPLATDEVFPKKIAGSRLVKLNYQDLLRKLKFTNTCEYALYIWATYLLYTEAVYGAVPALARLISRGQLKDWDTACSLLENNIVAAPSGSDIEEYAQAFQTLAGLSREKLTNEGVLKCLIKLTNHTTVLELSADLLPSLVRSLAMSVQLHQNNIVSSISEIKTNLLILQLGLLLNIVSEATTAASTEELTNFGAVFRSVFVKKPTEMSFVLQLFLLVYAYSAGAAGVQLPPAEADFLKSELEAFATDVSSYNHNIHTRITRVLETL</sequence>
<dbReference type="OMA" id="KHDANIT"/>
<feature type="domain" description="Rad61 Wapl" evidence="2">
    <location>
        <begin position="188"/>
        <end position="561"/>
    </location>
</feature>
<reference evidence="4" key="3">
    <citation type="journal article" date="2013" name="G3 (Bethesda)">
        <title>Genomes of Ashbya fungi isolated from insects reveal four mating-type loci, numerous translocations, lack of transposons, and distinct gene duplications.</title>
        <authorList>
            <person name="Dietrich F.S."/>
            <person name="Voegeli S."/>
            <person name="Kuo S."/>
            <person name="Philippsen P."/>
        </authorList>
    </citation>
    <scope>GENOME REANNOTATION</scope>
    <source>
        <strain evidence="4">ATCC 10895 / CBS 109.51 / FGSC 9923 / NRRL Y-1056</strain>
    </source>
</reference>
<dbReference type="InterPro" id="IPR031550">
    <property type="entry name" value="Rad61_Wapl"/>
</dbReference>
<accession>Q75E93</accession>
<reference evidence="3 4" key="1">
    <citation type="journal article" date="2004" name="Science">
        <title>The Ashbya gossypii genome as a tool for mapping the ancient Saccharomyces cerevisiae genome.</title>
        <authorList>
            <person name="Dietrich F.S."/>
            <person name="Voegeli S."/>
            <person name="Brachat S."/>
            <person name="Lerch A."/>
            <person name="Gates K."/>
            <person name="Steiner S."/>
            <person name="Mohr C."/>
            <person name="Pohlmann R."/>
            <person name="Luedi P."/>
            <person name="Choi S."/>
            <person name="Wing R.A."/>
            <person name="Flavier A."/>
            <person name="Gaffney T.D."/>
            <person name="Philippsen P."/>
        </authorList>
    </citation>
    <scope>NUCLEOTIDE SEQUENCE [LARGE SCALE GENOMIC DNA]</scope>
    <source>
        <strain evidence="4">ATCC 10895 / CBS 109.51 / FGSC 9923 / NRRL Y-1056</strain>
    </source>
</reference>
<dbReference type="SMR" id="Q75E93"/>
<dbReference type="PDB" id="3ZIK">
    <property type="method" value="X-ray"/>
    <property type="resolution" value="2.14 A"/>
    <property type="chains" value="A/B=184-561"/>
</dbReference>
<dbReference type="MINT" id="Q75E93"/>
<dbReference type="InterPro" id="IPR038496">
    <property type="entry name" value="Rad61_Wapl_sf"/>
</dbReference>
<organism evidence="3 4">
    <name type="scientific">Eremothecium gossypii (strain ATCC 10895 / CBS 109.51 / FGSC 9923 / NRRL Y-1056)</name>
    <name type="common">Yeast</name>
    <name type="synonym">Ashbya gossypii</name>
    <dbReference type="NCBI Taxonomy" id="284811"/>
    <lineage>
        <taxon>Eukaryota</taxon>
        <taxon>Fungi</taxon>
        <taxon>Dikarya</taxon>
        <taxon>Ascomycota</taxon>
        <taxon>Saccharomycotina</taxon>
        <taxon>Saccharomycetes</taxon>
        <taxon>Saccharomycetales</taxon>
        <taxon>Saccharomycetaceae</taxon>
        <taxon>Eremothecium</taxon>
    </lineage>
</organism>
<feature type="region of interest" description="Disordered" evidence="1">
    <location>
        <begin position="24"/>
        <end position="74"/>
    </location>
</feature>
<dbReference type="EMBL" id="AE016814">
    <property type="protein sequence ID" value="AAS50554.1"/>
    <property type="molecule type" value="Genomic_DNA"/>
</dbReference>
<proteinExistence type="evidence at protein level"/>
<dbReference type="RefSeq" id="NP_982730.1">
    <property type="nucleotide sequence ID" value="NM_208083.1"/>
</dbReference>
<feature type="compositionally biased region" description="Basic and acidic residues" evidence="1">
    <location>
        <begin position="171"/>
        <end position="185"/>
    </location>
</feature>
<feature type="region of interest" description="Disordered" evidence="1">
    <location>
        <begin position="163"/>
        <end position="185"/>
    </location>
</feature>
<dbReference type="PDB" id="3ZIL">
    <property type="method" value="X-ray"/>
    <property type="resolution" value="2.01 A"/>
    <property type="chains" value="A=184-561"/>
</dbReference>
<dbReference type="HOGENOM" id="CLU_460918_0_0_1"/>
<dbReference type="Pfam" id="PF16997">
    <property type="entry name" value="Wap1"/>
    <property type="match status" value="1"/>
</dbReference>
<evidence type="ECO:0000313" key="4">
    <source>
        <dbReference type="Proteomes" id="UP000000591"/>
    </source>
</evidence>
<comment type="interaction">
    <interactant intactId="EBI-8416928">
        <id>Q75E93</id>
    </interactant>
    <interactant intactId="EBI-8847086">
        <id>Q757M9</id>
        <label>AGOS_AEL007W</label>
    </interactant>
    <organismsDiffer>false</organismsDiffer>
    <experiments>3</experiments>
</comment>
<keyword evidence="5 6" id="KW-0002">3D-structure</keyword>
<feature type="compositionally biased region" description="Basic and acidic residues" evidence="1">
    <location>
        <begin position="34"/>
        <end position="46"/>
    </location>
</feature>
<dbReference type="FunCoup" id="Q75E93">
    <property type="interactions" value="22"/>
</dbReference>
<dbReference type="PDBsum" id="3ZIL"/>
<dbReference type="KEGG" id="ago:AGOS_AAR187C"/>
<comment type="interaction">
    <interactant intactId="EBI-8416928">
        <id>Q75E93</id>
    </interactant>
    <interactant intactId="EBI-8845949">
        <id>Q75FB3</id>
        <label>AGOS_AAL182W</label>
    </interactant>
    <organismsDiffer>false</organismsDiffer>
    <experiments>8</experiments>
</comment>
<evidence type="ECO:0007829" key="6">
    <source>
        <dbReference type="PDB" id="3ZIL"/>
    </source>
</evidence>